<evidence type="ECO:0000256" key="2">
    <source>
        <dbReference type="ARBA" id="ARBA00023235"/>
    </source>
</evidence>
<dbReference type="GO" id="GO:0016853">
    <property type="term" value="F:isomerase activity"/>
    <property type="evidence" value="ECO:0007669"/>
    <property type="project" value="UniProtKB-KW"/>
</dbReference>
<gene>
    <name evidence="4" type="ORF">E5A74_07680</name>
</gene>
<evidence type="ECO:0000313" key="5">
    <source>
        <dbReference type="Proteomes" id="UP000309848"/>
    </source>
</evidence>
<evidence type="ECO:0000313" key="4">
    <source>
        <dbReference type="EMBL" id="TGX44636.1"/>
    </source>
</evidence>
<dbReference type="Pfam" id="PF01361">
    <property type="entry name" value="Tautomerase"/>
    <property type="match status" value="1"/>
</dbReference>
<protein>
    <submittedName>
        <fullName evidence="4">4-oxalocrotonate tautomerase</fullName>
    </submittedName>
</protein>
<evidence type="ECO:0000256" key="1">
    <source>
        <dbReference type="ARBA" id="ARBA00006723"/>
    </source>
</evidence>
<accession>A0A4S1WT94</accession>
<dbReference type="EMBL" id="SRXU01000002">
    <property type="protein sequence ID" value="TGX44636.1"/>
    <property type="molecule type" value="Genomic_DNA"/>
</dbReference>
<name>A0A4S1WT94_9SPHN</name>
<dbReference type="InterPro" id="IPR004370">
    <property type="entry name" value="4-OT-like_dom"/>
</dbReference>
<proteinExistence type="inferred from homology"/>
<dbReference type="OrthoDB" id="3395834at2"/>
<keyword evidence="5" id="KW-1185">Reference proteome</keyword>
<dbReference type="InterPro" id="IPR014347">
    <property type="entry name" value="Tautomerase/MIF_sf"/>
</dbReference>
<dbReference type="Proteomes" id="UP000309848">
    <property type="component" value="Unassembled WGS sequence"/>
</dbReference>
<evidence type="ECO:0000259" key="3">
    <source>
        <dbReference type="Pfam" id="PF01361"/>
    </source>
</evidence>
<dbReference type="NCBIfam" id="NF002571">
    <property type="entry name" value="PRK02220.1"/>
    <property type="match status" value="1"/>
</dbReference>
<dbReference type="SUPFAM" id="SSF55331">
    <property type="entry name" value="Tautomerase/MIF"/>
    <property type="match status" value="1"/>
</dbReference>
<dbReference type="AlphaFoldDB" id="A0A4S1WT94"/>
<keyword evidence="2" id="KW-0413">Isomerase</keyword>
<dbReference type="PANTHER" id="PTHR35530">
    <property type="entry name" value="TAUTOMERASE-RELATED"/>
    <property type="match status" value="1"/>
</dbReference>
<sequence>MPMIRIELSAGRTKEQKKNVADAVTRAMMEYCGCAAESVHVVFCDVDTSDWAVAGRFLDETA</sequence>
<feature type="domain" description="4-oxalocrotonate tautomerase-like" evidence="3">
    <location>
        <begin position="2"/>
        <end position="56"/>
    </location>
</feature>
<comment type="similarity">
    <text evidence="1">Belongs to the 4-oxalocrotonate tautomerase family.</text>
</comment>
<dbReference type="PANTHER" id="PTHR35530:SF1">
    <property type="entry name" value="2-HYDROXYMUCONATE TAUTOMERASE"/>
    <property type="match status" value="1"/>
</dbReference>
<organism evidence="4 5">
    <name type="scientific">Sphingomonas naasensis</name>
    <dbReference type="NCBI Taxonomy" id="1344951"/>
    <lineage>
        <taxon>Bacteria</taxon>
        <taxon>Pseudomonadati</taxon>
        <taxon>Pseudomonadota</taxon>
        <taxon>Alphaproteobacteria</taxon>
        <taxon>Sphingomonadales</taxon>
        <taxon>Sphingomonadaceae</taxon>
        <taxon>Sphingomonas</taxon>
    </lineage>
</organism>
<dbReference type="Gene3D" id="3.30.429.10">
    <property type="entry name" value="Macrophage Migration Inhibitory Factor"/>
    <property type="match status" value="1"/>
</dbReference>
<comment type="caution">
    <text evidence="4">The sequence shown here is derived from an EMBL/GenBank/DDBJ whole genome shotgun (WGS) entry which is preliminary data.</text>
</comment>
<reference evidence="4 5" key="1">
    <citation type="submission" date="2019-04" db="EMBL/GenBank/DDBJ databases">
        <title>Sphingomonas psychrotolerans sp. nov., isolated from soil in the Tianshan Mountains, Xinjiang, China.</title>
        <authorList>
            <person name="Luo Y."/>
            <person name="Sheng H."/>
        </authorList>
    </citation>
    <scope>NUCLEOTIDE SEQUENCE [LARGE SCALE GENOMIC DNA]</scope>
    <source>
        <strain evidence="4 5">KIS18-15</strain>
    </source>
</reference>